<gene>
    <name evidence="9" type="ORF">MUB46_21670</name>
</gene>
<dbReference type="PROSITE" id="PS50889">
    <property type="entry name" value="S4"/>
    <property type="match status" value="1"/>
</dbReference>
<dbReference type="AlphaFoldDB" id="A0AAW5R6D8"/>
<feature type="compositionally biased region" description="Basic and acidic residues" evidence="7">
    <location>
        <begin position="50"/>
        <end position="61"/>
    </location>
</feature>
<comment type="catalytic activity">
    <reaction evidence="6">
        <text>a uridine in RNA = a pseudouridine in RNA</text>
        <dbReference type="Rhea" id="RHEA:48348"/>
        <dbReference type="Rhea" id="RHEA-COMP:12068"/>
        <dbReference type="Rhea" id="RHEA-COMP:12069"/>
        <dbReference type="ChEBI" id="CHEBI:65314"/>
        <dbReference type="ChEBI" id="CHEBI:65315"/>
    </reaction>
</comment>
<dbReference type="SUPFAM" id="SSF55174">
    <property type="entry name" value="Alpha-L RNA-binding motif"/>
    <property type="match status" value="1"/>
</dbReference>
<dbReference type="InterPro" id="IPR020103">
    <property type="entry name" value="PsdUridine_synth_cat_dom_sf"/>
</dbReference>
<comment type="caution">
    <text evidence="9">The sequence shown here is derived from an EMBL/GenBank/DDBJ whole genome shotgun (WGS) entry which is preliminary data.</text>
</comment>
<dbReference type="EC" id="5.4.99.-" evidence="6"/>
<dbReference type="Pfam" id="PF00849">
    <property type="entry name" value="PseudoU_synth_2"/>
    <property type="match status" value="1"/>
</dbReference>
<dbReference type="Gene3D" id="3.10.290.10">
    <property type="entry name" value="RNA-binding S4 domain"/>
    <property type="match status" value="1"/>
</dbReference>
<dbReference type="Proteomes" id="UP001320898">
    <property type="component" value="Unassembled WGS sequence"/>
</dbReference>
<evidence type="ECO:0000256" key="6">
    <source>
        <dbReference type="RuleBase" id="RU362028"/>
    </source>
</evidence>
<accession>A0AAW5R6D8</accession>
<evidence type="ECO:0000259" key="8">
    <source>
        <dbReference type="SMART" id="SM00363"/>
    </source>
</evidence>
<dbReference type="SUPFAM" id="SSF55120">
    <property type="entry name" value="Pseudouridine synthase"/>
    <property type="match status" value="1"/>
</dbReference>
<evidence type="ECO:0000256" key="1">
    <source>
        <dbReference type="ARBA" id="ARBA00010876"/>
    </source>
</evidence>
<comment type="similarity">
    <text evidence="1 6">Belongs to the pseudouridine synthase RluA family.</text>
</comment>
<dbReference type="EMBL" id="JALIDZ010000012">
    <property type="protein sequence ID" value="MCT8974483.1"/>
    <property type="molecule type" value="Genomic_DNA"/>
</dbReference>
<evidence type="ECO:0000256" key="2">
    <source>
        <dbReference type="ARBA" id="ARBA00023235"/>
    </source>
</evidence>
<proteinExistence type="inferred from homology"/>
<dbReference type="GO" id="GO:0003723">
    <property type="term" value="F:RNA binding"/>
    <property type="evidence" value="ECO:0007669"/>
    <property type="project" value="UniProtKB-KW"/>
</dbReference>
<evidence type="ECO:0000256" key="4">
    <source>
        <dbReference type="PIRSR" id="PIRSR606225-1"/>
    </source>
</evidence>
<dbReference type="PANTHER" id="PTHR21600:SF44">
    <property type="entry name" value="RIBOSOMAL LARGE SUBUNIT PSEUDOURIDINE SYNTHASE D"/>
    <property type="match status" value="1"/>
</dbReference>
<evidence type="ECO:0000313" key="9">
    <source>
        <dbReference type="EMBL" id="MCT8974483.1"/>
    </source>
</evidence>
<comment type="function">
    <text evidence="6">Responsible for synthesis of pseudouridine from uracil.</text>
</comment>
<comment type="catalytic activity">
    <reaction evidence="3">
        <text>uridine(1911/1915/1917) in 23S rRNA = pseudouridine(1911/1915/1917) in 23S rRNA</text>
        <dbReference type="Rhea" id="RHEA:42524"/>
        <dbReference type="Rhea" id="RHEA-COMP:10097"/>
        <dbReference type="Rhea" id="RHEA-COMP:10098"/>
        <dbReference type="ChEBI" id="CHEBI:65314"/>
        <dbReference type="ChEBI" id="CHEBI:65315"/>
        <dbReference type="EC" id="5.4.99.23"/>
    </reaction>
</comment>
<keyword evidence="5" id="KW-0694">RNA-binding</keyword>
<reference evidence="9 10" key="1">
    <citation type="submission" date="2022-04" db="EMBL/GenBank/DDBJ databases">
        <authorList>
            <person name="Ye Y.-Q."/>
            <person name="Du Z.-J."/>
        </authorList>
    </citation>
    <scope>NUCLEOTIDE SEQUENCE [LARGE SCALE GENOMIC DNA]</scope>
    <source>
        <strain evidence="9 10">A6E488</strain>
    </source>
</reference>
<dbReference type="SMART" id="SM00363">
    <property type="entry name" value="S4"/>
    <property type="match status" value="1"/>
</dbReference>
<dbReference type="PROSITE" id="PS01129">
    <property type="entry name" value="PSI_RLU"/>
    <property type="match status" value="1"/>
</dbReference>
<sequence>MSGVQRLHVGSDEDGMRLDRWFRHHFPQVTQGYLQKLLRTGQVRVDGARAKAADRLSEGQEIRVPPVPSGDERRPRPKPGLSAADRDFLESITLYEDDDLLILNKPSGIAVQGGTKTTRHIDGLLAGLGEDADTRPRLVHRLDRDTSGVLVVAKKRQAAAKMGRMFQTRSVRKIYWAVVRGLPKPPQGKVDAALIKAATPDGDRVRAARPGEHDEAQKAVTHFSVVDHAAQKFSWMSLKPVTGRQHQLRAHMAMLGHPIIGDDKYGDDRELPDAIENRLHLHARRIAFPHPATGKTVDVTAPLPEHMTRTFAVLGFQVNRVTGDGGED</sequence>
<evidence type="ECO:0000256" key="5">
    <source>
        <dbReference type="PROSITE-ProRule" id="PRU00182"/>
    </source>
</evidence>
<organism evidence="9 10">
    <name type="scientific">Microbaculum marinisediminis</name>
    <dbReference type="NCBI Taxonomy" id="2931392"/>
    <lineage>
        <taxon>Bacteria</taxon>
        <taxon>Pseudomonadati</taxon>
        <taxon>Pseudomonadota</taxon>
        <taxon>Alphaproteobacteria</taxon>
        <taxon>Hyphomicrobiales</taxon>
        <taxon>Tepidamorphaceae</taxon>
        <taxon>Microbaculum</taxon>
    </lineage>
</organism>
<dbReference type="GO" id="GO:0160140">
    <property type="term" value="F:23S rRNA pseudouridine(1911/1915/1917) synthase activity"/>
    <property type="evidence" value="ECO:0007669"/>
    <property type="project" value="UniProtKB-EC"/>
</dbReference>
<dbReference type="RefSeq" id="WP_261618067.1">
    <property type="nucleotide sequence ID" value="NZ_JALIDZ010000012.1"/>
</dbReference>
<dbReference type="InterPro" id="IPR006224">
    <property type="entry name" value="PsdUridine_synth_RluA-like_CS"/>
</dbReference>
<dbReference type="NCBIfam" id="TIGR00005">
    <property type="entry name" value="rluA_subfam"/>
    <property type="match status" value="1"/>
</dbReference>
<feature type="active site" evidence="4">
    <location>
        <position position="143"/>
    </location>
</feature>
<dbReference type="InterPro" id="IPR002942">
    <property type="entry name" value="S4_RNA-bd"/>
</dbReference>
<dbReference type="PANTHER" id="PTHR21600">
    <property type="entry name" value="MITOCHONDRIAL RNA PSEUDOURIDINE SYNTHASE"/>
    <property type="match status" value="1"/>
</dbReference>
<dbReference type="CDD" id="cd00165">
    <property type="entry name" value="S4"/>
    <property type="match status" value="1"/>
</dbReference>
<keyword evidence="10" id="KW-1185">Reference proteome</keyword>
<dbReference type="InterPro" id="IPR036986">
    <property type="entry name" value="S4_RNA-bd_sf"/>
</dbReference>
<name>A0AAW5R6D8_9HYPH</name>
<protein>
    <recommendedName>
        <fullName evidence="6">Pseudouridine synthase</fullName>
        <ecNumber evidence="6">5.4.99.-</ecNumber>
    </recommendedName>
</protein>
<feature type="region of interest" description="Disordered" evidence="7">
    <location>
        <begin position="50"/>
        <end position="83"/>
    </location>
</feature>
<evidence type="ECO:0000256" key="3">
    <source>
        <dbReference type="ARBA" id="ARBA00036882"/>
    </source>
</evidence>
<feature type="domain" description="RNA-binding S4" evidence="8">
    <location>
        <begin position="16"/>
        <end position="82"/>
    </location>
</feature>
<dbReference type="GO" id="GO:0000455">
    <property type="term" value="P:enzyme-directed rRNA pseudouridine synthesis"/>
    <property type="evidence" value="ECO:0007669"/>
    <property type="project" value="UniProtKB-ARBA"/>
</dbReference>
<dbReference type="InterPro" id="IPR006145">
    <property type="entry name" value="PsdUridine_synth_RsuA/RluA"/>
</dbReference>
<keyword evidence="2 6" id="KW-0413">Isomerase</keyword>
<evidence type="ECO:0000256" key="7">
    <source>
        <dbReference type="SAM" id="MobiDB-lite"/>
    </source>
</evidence>
<dbReference type="InterPro" id="IPR050188">
    <property type="entry name" value="RluA_PseudoU_synthase"/>
</dbReference>
<evidence type="ECO:0000313" key="10">
    <source>
        <dbReference type="Proteomes" id="UP001320898"/>
    </source>
</evidence>
<dbReference type="InterPro" id="IPR006225">
    <property type="entry name" value="PsdUridine_synth_RluC/D"/>
</dbReference>
<dbReference type="Gene3D" id="3.30.2350.10">
    <property type="entry name" value="Pseudouridine synthase"/>
    <property type="match status" value="1"/>
</dbReference>
<dbReference type="CDD" id="cd02869">
    <property type="entry name" value="PseudoU_synth_RluA_like"/>
    <property type="match status" value="1"/>
</dbReference>